<reference evidence="1 2" key="1">
    <citation type="submission" date="2022-10" db="EMBL/GenBank/DDBJ databases">
        <title>Roseococcus glaciei nov., sp. nov., isolated from glacier.</title>
        <authorList>
            <person name="Liu Q."/>
            <person name="Xin Y.-H."/>
        </authorList>
    </citation>
    <scope>NUCLEOTIDE SEQUENCE [LARGE SCALE GENOMIC DNA]</scope>
    <source>
        <strain evidence="1 2">MDT2-1-1</strain>
    </source>
</reference>
<evidence type="ECO:0000313" key="2">
    <source>
        <dbReference type="Proteomes" id="UP001526430"/>
    </source>
</evidence>
<evidence type="ECO:0000313" key="1">
    <source>
        <dbReference type="EMBL" id="MCW8087833.1"/>
    </source>
</evidence>
<organism evidence="1 2">
    <name type="scientific">Sabulicella glaciei</name>
    <dbReference type="NCBI Taxonomy" id="2984948"/>
    <lineage>
        <taxon>Bacteria</taxon>
        <taxon>Pseudomonadati</taxon>
        <taxon>Pseudomonadota</taxon>
        <taxon>Alphaproteobacteria</taxon>
        <taxon>Acetobacterales</taxon>
        <taxon>Acetobacteraceae</taxon>
        <taxon>Sabulicella</taxon>
    </lineage>
</organism>
<dbReference type="Proteomes" id="UP001526430">
    <property type="component" value="Unassembled WGS sequence"/>
</dbReference>
<comment type="caution">
    <text evidence="1">The sequence shown here is derived from an EMBL/GenBank/DDBJ whole genome shotgun (WGS) entry which is preliminary data.</text>
</comment>
<gene>
    <name evidence="1" type="ORF">OF850_19705</name>
</gene>
<keyword evidence="2" id="KW-1185">Reference proteome</keyword>
<dbReference type="RefSeq" id="WP_301592039.1">
    <property type="nucleotide sequence ID" value="NZ_JAPFQI010000022.1"/>
</dbReference>
<name>A0ABT3P0X3_9PROT</name>
<protein>
    <submittedName>
        <fullName evidence="1">Uncharacterized protein</fullName>
    </submittedName>
</protein>
<proteinExistence type="predicted"/>
<sequence length="56" mass="5798">MTEAGTPLVVALGRTPRTEALFTGAVSAPALPLELPAIPSIIGAFPAMVREGRWPV</sequence>
<dbReference type="EMBL" id="JAPFQI010000022">
    <property type="protein sequence ID" value="MCW8087833.1"/>
    <property type="molecule type" value="Genomic_DNA"/>
</dbReference>
<accession>A0ABT3P0X3</accession>